<sequence length="1340" mass="149572">MSRNFNMVSEYFPPLMANVVTGNPNSGNGAALKAKNRDSSDSSPIMFSNNLSVRLNDHNYLLWKQQVLVAIRGNRLLQFIQDTTPPLKFLSDLDQASKNLNPAFVEWDVQDQLLVSWLLSSMSESLLTRMVGCETSRQIWKTLEKYFTLKVSAKILEFITKLQNLKKGHLSLNEYLLRVKQTVDLLASVGEVLTDRDHIAAIFKGLPSEYDTFVISTNTHLEGYSVAEIESLFLASESRIEKSDLDLSAYVSMNESDPVLEAHYANNNRNFRQPMQGNSNQNYYNNPGNSYGNFGSRSNFSGGSNSVFNRGQSQNQVPSYGRGNTNFRGGSNSNSVRGGKFPASSNKPQCQICFRIGHIAQDCYYRFDKTFSPQQTGSASTSTSIPNAQTLSLPQIVHMTQTGLQIRVPLIIAHQKLRMFSTAVIMRGQTACILVMEQHNRLGHPSEQVVKQVLNACNLSINKTSHTVCAACCLGKIRKLPFPKASLTIYTAPLQLVVSDLWGPAHNLSFNGYKYYVHFIDVYSRFTWIYMLKNKFDAVKVFLNFKAEAELQLGVKLKCLQTDWGGEYRSFTPHLEQMGVIHRNSCPTTHEQNGLAKRKHRHIVEHGLALLSQANLPLKFWDEAFRTTVYLHNRLPTPLLGHKSPLEVLFNTKPDYTYFRTFGLNHKGYKCLDATGRLYISRDVIFDEHSFPYSSSNQPQVSPLISESVYYPSCHIPTVSPITQPCSSTNSTGPSTIGPPPGFESVSNRSVSVQAPTPGPPPGFENFCNRSHNLQVSNHGPSRHIEQEHLAVSQAQTHGSLPGTSENIPSSSLQHSELNPSALAGTESITAAAPSAPVDSSAIARSTPTSTAAPPTQSTHKMQTRSRSSMFFQHTSHHSTIILVYVDDILITGSDPNVITSIVSKLNQEFSLKDLGKLSYFQGIEVNDTPEGIILTQTKYKKDLLCKAKMQGAKPNSTPMTSGLRLSAFGSDPVEDIQLYRSIVGALQYLTITRPEIAFSVNKVCQFMHNPLQVHWLAVKRILRYVSGSLNHGLHLKRSNFLELQAYCDADWATDPDDRRSTSGFAVFLGPNLITWQSKKQHTISRSSTEAEYMSLASVVAEITWLQSLFSELKIHLPRKPVVWCDNLSTILLTQNPVPHARTKHIELDLYFVREKVQQGLISVNHVPAVDQLADGLTKAISSNRFANFRTNLTIEDASILRLREDVKATVFSFLIRDCYCDNLSEAMAVCYEANQPLEAELVALVHAVKWCTMRGWKRMVIASDCQLLVHGLHARRALDWRLAGVFWQLVEMLDALPDVKIEWTPRAGVLAAHKLAKWAILHSVSGLFSAEDLVPLVAM</sequence>
<dbReference type="Pfam" id="PF07727">
    <property type="entry name" value="RVT_2"/>
    <property type="match status" value="1"/>
</dbReference>
<dbReference type="Gene3D" id="3.30.420.10">
    <property type="entry name" value="Ribonuclease H-like superfamily/Ribonuclease H"/>
    <property type="match status" value="2"/>
</dbReference>
<feature type="compositionally biased region" description="Polar residues" evidence="1">
    <location>
        <begin position="793"/>
        <end position="819"/>
    </location>
</feature>
<dbReference type="Gramene" id="evm.model.01.1325">
    <property type="protein sequence ID" value="cds.evm.model.01.1325"/>
    <property type="gene ID" value="evm.TU.01.1325"/>
</dbReference>
<feature type="compositionally biased region" description="Low complexity" evidence="1">
    <location>
        <begin position="727"/>
        <end position="736"/>
    </location>
</feature>
<organism evidence="3 4">
    <name type="scientific">Cannabis sativa</name>
    <name type="common">Hemp</name>
    <name type="synonym">Marijuana</name>
    <dbReference type="NCBI Taxonomy" id="3483"/>
    <lineage>
        <taxon>Eukaryota</taxon>
        <taxon>Viridiplantae</taxon>
        <taxon>Streptophyta</taxon>
        <taxon>Embryophyta</taxon>
        <taxon>Tracheophyta</taxon>
        <taxon>Spermatophyta</taxon>
        <taxon>Magnoliopsida</taxon>
        <taxon>eudicotyledons</taxon>
        <taxon>Gunneridae</taxon>
        <taxon>Pentapetalae</taxon>
        <taxon>rosids</taxon>
        <taxon>fabids</taxon>
        <taxon>Rosales</taxon>
        <taxon>Cannabaceae</taxon>
        <taxon>Cannabis</taxon>
    </lineage>
</organism>
<evidence type="ECO:0000313" key="3">
    <source>
        <dbReference type="EnsemblPlants" id="cds.evm.model.01.1325"/>
    </source>
</evidence>
<dbReference type="PANTHER" id="PTHR11439">
    <property type="entry name" value="GAG-POL-RELATED RETROTRANSPOSON"/>
    <property type="match status" value="1"/>
</dbReference>
<evidence type="ECO:0000313" key="4">
    <source>
        <dbReference type="Proteomes" id="UP000596661"/>
    </source>
</evidence>
<reference evidence="3" key="2">
    <citation type="submission" date="2021-03" db="UniProtKB">
        <authorList>
            <consortium name="EnsemblPlants"/>
        </authorList>
    </citation>
    <scope>IDENTIFICATION</scope>
</reference>
<name>A0A803NGJ8_CANSA</name>
<dbReference type="GO" id="GO:0004523">
    <property type="term" value="F:RNA-DNA hybrid ribonuclease activity"/>
    <property type="evidence" value="ECO:0007669"/>
    <property type="project" value="InterPro"/>
</dbReference>
<protein>
    <recommendedName>
        <fullName evidence="2">Integrase catalytic domain-containing protein</fullName>
    </recommendedName>
</protein>
<dbReference type="InterPro" id="IPR012337">
    <property type="entry name" value="RNaseH-like_sf"/>
</dbReference>
<dbReference type="PROSITE" id="PS50994">
    <property type="entry name" value="INTEGRASE"/>
    <property type="match status" value="1"/>
</dbReference>
<dbReference type="InterPro" id="IPR043502">
    <property type="entry name" value="DNA/RNA_pol_sf"/>
</dbReference>
<dbReference type="EnsemblPlants" id="evm.model.01.1325">
    <property type="protein sequence ID" value="cds.evm.model.01.1325"/>
    <property type="gene ID" value="evm.TU.01.1325"/>
</dbReference>
<feature type="region of interest" description="Disordered" evidence="1">
    <location>
        <begin position="269"/>
        <end position="288"/>
    </location>
</feature>
<proteinExistence type="predicted"/>
<dbReference type="EMBL" id="UZAU01000026">
    <property type="status" value="NOT_ANNOTATED_CDS"/>
    <property type="molecule type" value="Genomic_DNA"/>
</dbReference>
<dbReference type="Pfam" id="PF14223">
    <property type="entry name" value="Retrotran_gag_2"/>
    <property type="match status" value="1"/>
</dbReference>
<evidence type="ECO:0000259" key="2">
    <source>
        <dbReference type="PROSITE" id="PS50994"/>
    </source>
</evidence>
<dbReference type="SUPFAM" id="SSF56672">
    <property type="entry name" value="DNA/RNA polymerases"/>
    <property type="match status" value="1"/>
</dbReference>
<reference evidence="3" key="1">
    <citation type="submission" date="2018-11" db="EMBL/GenBank/DDBJ databases">
        <authorList>
            <person name="Grassa J C."/>
        </authorList>
    </citation>
    <scope>NUCLEOTIDE SEQUENCE [LARGE SCALE GENOMIC DNA]</scope>
</reference>
<dbReference type="Pfam" id="PF13456">
    <property type="entry name" value="RVT_3"/>
    <property type="match status" value="1"/>
</dbReference>
<feature type="region of interest" description="Disordered" evidence="1">
    <location>
        <begin position="832"/>
        <end position="868"/>
    </location>
</feature>
<dbReference type="InterPro" id="IPR036397">
    <property type="entry name" value="RNaseH_sf"/>
</dbReference>
<accession>A0A803NGJ8</accession>
<dbReference type="CDD" id="cd06222">
    <property type="entry name" value="RNase_H_like"/>
    <property type="match status" value="1"/>
</dbReference>
<dbReference type="SUPFAM" id="SSF53098">
    <property type="entry name" value="Ribonuclease H-like"/>
    <property type="match status" value="2"/>
</dbReference>
<feature type="region of interest" description="Disordered" evidence="1">
    <location>
        <begin position="724"/>
        <end position="819"/>
    </location>
</feature>
<dbReference type="Proteomes" id="UP000596661">
    <property type="component" value="Chromosome 1"/>
</dbReference>
<feature type="compositionally biased region" description="Low complexity" evidence="1">
    <location>
        <begin position="277"/>
        <end position="288"/>
    </location>
</feature>
<evidence type="ECO:0000256" key="1">
    <source>
        <dbReference type="SAM" id="MobiDB-lite"/>
    </source>
</evidence>
<dbReference type="Pfam" id="PF25597">
    <property type="entry name" value="SH3_retrovirus"/>
    <property type="match status" value="1"/>
</dbReference>
<dbReference type="GO" id="GO:0003676">
    <property type="term" value="F:nucleic acid binding"/>
    <property type="evidence" value="ECO:0007669"/>
    <property type="project" value="InterPro"/>
</dbReference>
<feature type="compositionally biased region" description="Polar residues" evidence="1">
    <location>
        <begin position="745"/>
        <end position="755"/>
    </location>
</feature>
<dbReference type="InterPro" id="IPR013103">
    <property type="entry name" value="RVT_2"/>
</dbReference>
<keyword evidence="4" id="KW-1185">Reference proteome</keyword>
<dbReference type="PANTHER" id="PTHR11439:SF455">
    <property type="entry name" value="RLK (RECEPTOR-LIKE PROTEIN KINASE) 8, PUTATIVE-RELATED"/>
    <property type="match status" value="1"/>
</dbReference>
<dbReference type="GO" id="GO:0015074">
    <property type="term" value="P:DNA integration"/>
    <property type="evidence" value="ECO:0007669"/>
    <property type="project" value="InterPro"/>
</dbReference>
<dbReference type="InterPro" id="IPR044730">
    <property type="entry name" value="RNase_H-like_dom_plant"/>
</dbReference>
<feature type="compositionally biased region" description="Polar residues" evidence="1">
    <location>
        <begin position="768"/>
        <end position="780"/>
    </location>
</feature>
<dbReference type="InterPro" id="IPR057670">
    <property type="entry name" value="SH3_retrovirus"/>
</dbReference>
<dbReference type="InterPro" id="IPR001584">
    <property type="entry name" value="Integrase_cat-core"/>
</dbReference>
<feature type="domain" description="Integrase catalytic" evidence="2">
    <location>
        <begin position="489"/>
        <end position="653"/>
    </location>
</feature>
<dbReference type="InterPro" id="IPR002156">
    <property type="entry name" value="RNaseH_domain"/>
</dbReference>
<dbReference type="CDD" id="cd09272">
    <property type="entry name" value="RNase_HI_RT_Ty1"/>
    <property type="match status" value="1"/>
</dbReference>
<feature type="compositionally biased region" description="Low complexity" evidence="1">
    <location>
        <begin position="832"/>
        <end position="859"/>
    </location>
</feature>